<accession>A0A4R6QFL1</accession>
<sequence length="755" mass="90305">MGSIKNDEYSIKELFSTDDRKIVIPDFQRDYCWGNKQYGERKDSNIVEGFIDTLLEEQNKGKIILGKIDVYENPINHINLTDGQQRLTTIYLLIGMLARMAGTEKSFLKKCLISEFEQNDDNEPYLQYSIRESSVFFLRDLVNEFFIKDTSLKVKDIEKQPWHFNEYYLDPTIQSFKEALKTIEDKLIGKSTTEIDLFSKFVLNDLKIQYFDVEDRKHGEERFVIINTTGKGLTTMENIKPILLGTITNDRFAKEWEERETFFWKNRIIGKESTADKGVNDFMMWCLQIIEKQEDIDLVKLSKRILKDNVNDKLLSEIDVLFKGFQKFLKLIEKPKIQKQLQFITKDNENEKVLKNIVDIRSISQNRIKDVILPLLSFISKVSSEEAEVEQFLRRIRKNYFDNLWPERKVNYVDWRHVLEIIEFSETTDELLIYDTEQNKQNFKQIANVSLSIWFSTEELLKLGLKKQNKELIEFWEDDLGFMGDLSFLFQVFLKRKVGIPNNAISLNKEFPNINLTSDDLEYLRSLDIERLRQCYDCYIKVIPNRYFNILGIRFNRQNHLWVGTWSLGREYFEYRRWHKKHTALIYQNWFYFVMGELLNDNVEMESLLKTYVRNIFSQSSKVFFETDLNFENEIDFNQFNSNLENKFNSVNNNGFYHWNGYLWYCLLAIHERKQIDFEIVFDLFDRKKDHSMIGNQFIWTKGYYDKSIKTHDNFENTGWNNWKNIKPEDEIGKESFIKNREDIIKSFFNTAIIN</sequence>
<name>A0A4R6QFL1_9FLAO</name>
<evidence type="ECO:0000313" key="3">
    <source>
        <dbReference type="Proteomes" id="UP000295260"/>
    </source>
</evidence>
<dbReference type="InterPro" id="IPR004919">
    <property type="entry name" value="GmrSD_N"/>
</dbReference>
<dbReference type="PANTHER" id="PTHR35149:SF1">
    <property type="entry name" value="DUF5655 DOMAIN-CONTAINING PROTEIN"/>
    <property type="match status" value="1"/>
</dbReference>
<proteinExistence type="predicted"/>
<evidence type="ECO:0000313" key="2">
    <source>
        <dbReference type="EMBL" id="TDP61170.1"/>
    </source>
</evidence>
<dbReference type="PANTHER" id="PTHR35149">
    <property type="entry name" value="SLL5132 PROTEIN"/>
    <property type="match status" value="1"/>
</dbReference>
<gene>
    <name evidence="2" type="ORF">BC748_0784</name>
</gene>
<dbReference type="RefSeq" id="WP_162846401.1">
    <property type="nucleotide sequence ID" value="NZ_SNXR01000011.1"/>
</dbReference>
<keyword evidence="3" id="KW-1185">Reference proteome</keyword>
<feature type="domain" description="GmrSD restriction endonucleases N-terminal" evidence="1">
    <location>
        <begin position="11"/>
        <end position="243"/>
    </location>
</feature>
<dbReference type="Pfam" id="PF03235">
    <property type="entry name" value="GmrSD_N"/>
    <property type="match status" value="1"/>
</dbReference>
<comment type="caution">
    <text evidence="2">The sequence shown here is derived from an EMBL/GenBank/DDBJ whole genome shotgun (WGS) entry which is preliminary data.</text>
</comment>
<organism evidence="2 3">
    <name type="scientific">Flavobacterium dankookense</name>
    <dbReference type="NCBI Taxonomy" id="706186"/>
    <lineage>
        <taxon>Bacteria</taxon>
        <taxon>Pseudomonadati</taxon>
        <taxon>Bacteroidota</taxon>
        <taxon>Flavobacteriia</taxon>
        <taxon>Flavobacteriales</taxon>
        <taxon>Flavobacteriaceae</taxon>
        <taxon>Flavobacterium</taxon>
    </lineage>
</organism>
<dbReference type="AlphaFoldDB" id="A0A4R6QFL1"/>
<reference evidence="2 3" key="1">
    <citation type="submission" date="2019-03" db="EMBL/GenBank/DDBJ databases">
        <title>Genomic Encyclopedia of Archaeal and Bacterial Type Strains, Phase II (KMG-II): from individual species to whole genera.</title>
        <authorList>
            <person name="Goeker M."/>
        </authorList>
    </citation>
    <scope>NUCLEOTIDE SEQUENCE [LARGE SCALE GENOMIC DNA]</scope>
    <source>
        <strain evidence="2 3">DSM 25687</strain>
    </source>
</reference>
<evidence type="ECO:0000259" key="1">
    <source>
        <dbReference type="Pfam" id="PF03235"/>
    </source>
</evidence>
<protein>
    <submittedName>
        <fullName evidence="2">Uncharacterized protein with ParB-like and HNH nuclease domain</fullName>
    </submittedName>
</protein>
<dbReference type="EMBL" id="SNXR01000011">
    <property type="protein sequence ID" value="TDP61170.1"/>
    <property type="molecule type" value="Genomic_DNA"/>
</dbReference>
<dbReference type="Proteomes" id="UP000295260">
    <property type="component" value="Unassembled WGS sequence"/>
</dbReference>